<organism evidence="1 2">
    <name type="scientific">Amphibalanus amphitrite</name>
    <name type="common">Striped barnacle</name>
    <name type="synonym">Balanus amphitrite</name>
    <dbReference type="NCBI Taxonomy" id="1232801"/>
    <lineage>
        <taxon>Eukaryota</taxon>
        <taxon>Metazoa</taxon>
        <taxon>Ecdysozoa</taxon>
        <taxon>Arthropoda</taxon>
        <taxon>Crustacea</taxon>
        <taxon>Multicrustacea</taxon>
        <taxon>Cirripedia</taxon>
        <taxon>Thoracica</taxon>
        <taxon>Thoracicalcarea</taxon>
        <taxon>Balanomorpha</taxon>
        <taxon>Balanoidea</taxon>
        <taxon>Balanidae</taxon>
        <taxon>Amphibalaninae</taxon>
        <taxon>Amphibalanus</taxon>
    </lineage>
</organism>
<dbReference type="Proteomes" id="UP000440578">
    <property type="component" value="Unassembled WGS sequence"/>
</dbReference>
<accession>A0A6A4WQR7</accession>
<evidence type="ECO:0000313" key="2">
    <source>
        <dbReference type="Proteomes" id="UP000440578"/>
    </source>
</evidence>
<comment type="caution">
    <text evidence="1">The sequence shown here is derived from an EMBL/GenBank/DDBJ whole genome shotgun (WGS) entry which is preliminary data.</text>
</comment>
<sequence length="75" mass="8501">MSYFVMPGRSQHHQFCRKDSDCLAKGDFCRGRVCTNQTTVTCQTITEVFGIGTKFGDFSEMHGWMEGRPVLLTCD</sequence>
<reference evidence="1 2" key="1">
    <citation type="submission" date="2019-07" db="EMBL/GenBank/DDBJ databases">
        <title>Draft genome assembly of a fouling barnacle, Amphibalanus amphitrite (Darwin, 1854): The first reference genome for Thecostraca.</title>
        <authorList>
            <person name="Kim W."/>
        </authorList>
    </citation>
    <scope>NUCLEOTIDE SEQUENCE [LARGE SCALE GENOMIC DNA]</scope>
    <source>
        <strain evidence="1">SNU_AA5</strain>
        <tissue evidence="1">Soma without cirri and trophi</tissue>
    </source>
</reference>
<protein>
    <submittedName>
        <fullName evidence="1">Uncharacterized protein</fullName>
    </submittedName>
</protein>
<keyword evidence="2" id="KW-1185">Reference proteome</keyword>
<proteinExistence type="predicted"/>
<dbReference type="EMBL" id="VIIS01000433">
    <property type="protein sequence ID" value="KAF0309125.1"/>
    <property type="molecule type" value="Genomic_DNA"/>
</dbReference>
<name>A0A6A4WQR7_AMPAM</name>
<evidence type="ECO:0000313" key="1">
    <source>
        <dbReference type="EMBL" id="KAF0309125.1"/>
    </source>
</evidence>
<gene>
    <name evidence="1" type="ORF">FJT64_019728</name>
</gene>
<dbReference type="AlphaFoldDB" id="A0A6A4WQR7"/>